<dbReference type="Proteomes" id="UP000198651">
    <property type="component" value="Chromosome I"/>
</dbReference>
<protein>
    <submittedName>
        <fullName evidence="1">Uncharacterized protein</fullName>
    </submittedName>
</protein>
<evidence type="ECO:0000313" key="1">
    <source>
        <dbReference type="EMBL" id="CUT17554.1"/>
    </source>
</evidence>
<keyword evidence="2" id="KW-1185">Reference proteome</keyword>
<dbReference type="RefSeq" id="WP_092343709.1">
    <property type="nucleotide sequence ID" value="NZ_LN906597.1"/>
</dbReference>
<sequence length="61" mass="6654">MKGCSIGSNFIEGDLYHCVFCDSYYDKGKISIIDKAHKKYNISLLMVSSDACASNAPILSS</sequence>
<evidence type="ECO:0000313" key="2">
    <source>
        <dbReference type="Proteomes" id="UP000198651"/>
    </source>
</evidence>
<gene>
    <name evidence="1" type="ORF">Ark11_0719</name>
</gene>
<organism evidence="1 2">
    <name type="scientific">Candidatus Ichthyocystis hellenicum</name>
    <dbReference type="NCBI Taxonomy" id="1561003"/>
    <lineage>
        <taxon>Bacteria</taxon>
        <taxon>Pseudomonadati</taxon>
        <taxon>Pseudomonadota</taxon>
        <taxon>Betaproteobacteria</taxon>
        <taxon>Burkholderiales</taxon>
        <taxon>Candidatus Ichthyocystis</taxon>
    </lineage>
</organism>
<dbReference type="AlphaFoldDB" id="A0A0S4M3Y4"/>
<dbReference type="EMBL" id="LN906597">
    <property type="protein sequence ID" value="CUT17554.1"/>
    <property type="molecule type" value="Genomic_DNA"/>
</dbReference>
<reference evidence="2" key="1">
    <citation type="submission" date="2015-11" db="EMBL/GenBank/DDBJ databases">
        <authorList>
            <person name="Seth-Smith H.M.B."/>
        </authorList>
    </citation>
    <scope>NUCLEOTIDE SEQUENCE [LARGE SCALE GENOMIC DNA]</scope>
    <source>
        <strain evidence="2">2013Ark11</strain>
    </source>
</reference>
<proteinExistence type="predicted"/>
<name>A0A0S4M3Y4_9BURK</name>
<accession>A0A0S4M3Y4</accession>